<feature type="transmembrane region" description="Helical" evidence="1">
    <location>
        <begin position="38"/>
        <end position="60"/>
    </location>
</feature>
<name>A0A7J8R4V8_GOSDV</name>
<dbReference type="PANTHER" id="PTHR31852">
    <property type="entry name" value="LATE EMBRYOGENESIS ABUNDANT (LEA) HYDROXYPROLINE-RICH GLYCOPROTEIN FAMILY"/>
    <property type="match status" value="1"/>
</dbReference>
<keyword evidence="3" id="KW-1185">Reference proteome</keyword>
<evidence type="ECO:0000313" key="3">
    <source>
        <dbReference type="Proteomes" id="UP000593561"/>
    </source>
</evidence>
<evidence type="ECO:0000256" key="1">
    <source>
        <dbReference type="SAM" id="Phobius"/>
    </source>
</evidence>
<dbReference type="EMBL" id="JABFAC010000003">
    <property type="protein sequence ID" value="MBA0608869.1"/>
    <property type="molecule type" value="Genomic_DNA"/>
</dbReference>
<keyword evidence="1" id="KW-0812">Transmembrane</keyword>
<organism evidence="2 3">
    <name type="scientific">Gossypium davidsonii</name>
    <name type="common">Davidson's cotton</name>
    <name type="synonym">Gossypium klotzschianum subsp. davidsonii</name>
    <dbReference type="NCBI Taxonomy" id="34287"/>
    <lineage>
        <taxon>Eukaryota</taxon>
        <taxon>Viridiplantae</taxon>
        <taxon>Streptophyta</taxon>
        <taxon>Embryophyta</taxon>
        <taxon>Tracheophyta</taxon>
        <taxon>Spermatophyta</taxon>
        <taxon>Magnoliopsida</taxon>
        <taxon>eudicotyledons</taxon>
        <taxon>Gunneridae</taxon>
        <taxon>Pentapetalae</taxon>
        <taxon>rosids</taxon>
        <taxon>malvids</taxon>
        <taxon>Malvales</taxon>
        <taxon>Malvaceae</taxon>
        <taxon>Malvoideae</taxon>
        <taxon>Gossypium</taxon>
    </lineage>
</organism>
<feature type="transmembrane region" description="Helical" evidence="1">
    <location>
        <begin position="179"/>
        <end position="201"/>
    </location>
</feature>
<evidence type="ECO:0000313" key="2">
    <source>
        <dbReference type="EMBL" id="MBA0608869.1"/>
    </source>
</evidence>
<keyword evidence="1" id="KW-0472">Membrane</keyword>
<evidence type="ECO:0008006" key="4">
    <source>
        <dbReference type="Google" id="ProtNLM"/>
    </source>
</evidence>
<gene>
    <name evidence="2" type="ORF">Godav_021038</name>
</gene>
<protein>
    <recommendedName>
        <fullName evidence="4">Late embryogenesis abundant protein LEA-2 subgroup domain-containing protein</fullName>
    </recommendedName>
</protein>
<dbReference type="InterPro" id="IPR055301">
    <property type="entry name" value="Lea14-like_2"/>
</dbReference>
<proteinExistence type="predicted"/>
<dbReference type="Proteomes" id="UP000593561">
    <property type="component" value="Unassembled WGS sequence"/>
</dbReference>
<dbReference type="AlphaFoldDB" id="A0A7J8R4V8"/>
<keyword evidence="1" id="KW-1133">Transmembrane helix</keyword>
<feature type="transmembrane region" description="Helical" evidence="1">
    <location>
        <begin position="261"/>
        <end position="280"/>
    </location>
</feature>
<accession>A0A7J8R4V8</accession>
<sequence>MQEDLQAKSLEPIEDCPRSDMMFGWIEPKQDKNSSKCLVYILAIMVIQGSILLVLANIFLRARTPDFEIGSVKVRNLKYGNSSAPSFNFTLVTQVTVENTNFGEFRFDKSTGTVWCGSEVVGLMKIPKGIAQARATEKMKVSINVSSLWLSDAKNIRKNMSYGLLEFKSYVKLSGRVNILNIIFCTSFILCHFFFLFFTLLSTVVAGHEAPITGGTIVNFSYPHANNQSAAFTVSPSCKPMHRAPFLYINPSRRQHNINTVRFLLVFSVAACIFAAKASTFDADTR</sequence>
<comment type="caution">
    <text evidence="2">The sequence shown here is derived from an EMBL/GenBank/DDBJ whole genome shotgun (WGS) entry which is preliminary data.</text>
</comment>
<reference evidence="2 3" key="1">
    <citation type="journal article" date="2019" name="Genome Biol. Evol.">
        <title>Insights into the evolution of the New World diploid cottons (Gossypium, subgenus Houzingenia) based on genome sequencing.</title>
        <authorList>
            <person name="Grover C.E."/>
            <person name="Arick M.A. 2nd"/>
            <person name="Thrash A."/>
            <person name="Conover J.L."/>
            <person name="Sanders W.S."/>
            <person name="Peterson D.G."/>
            <person name="Frelichowski J.E."/>
            <person name="Scheffler J.A."/>
            <person name="Scheffler B.E."/>
            <person name="Wendel J.F."/>
        </authorList>
    </citation>
    <scope>NUCLEOTIDE SEQUENCE [LARGE SCALE GENOMIC DNA]</scope>
    <source>
        <strain evidence="2">27</strain>
        <tissue evidence="2">Leaf</tissue>
    </source>
</reference>